<keyword evidence="1" id="KW-0472">Membrane</keyword>
<feature type="transmembrane region" description="Helical" evidence="1">
    <location>
        <begin position="12"/>
        <end position="35"/>
    </location>
</feature>
<keyword evidence="1" id="KW-0812">Transmembrane</keyword>
<evidence type="ECO:0000313" key="3">
    <source>
        <dbReference type="Proteomes" id="UP000715441"/>
    </source>
</evidence>
<evidence type="ECO:0000256" key="1">
    <source>
        <dbReference type="SAM" id="Phobius"/>
    </source>
</evidence>
<dbReference type="RefSeq" id="WP_168519414.1">
    <property type="nucleotide sequence ID" value="NZ_JAAXLS010000022.1"/>
</dbReference>
<gene>
    <name evidence="2" type="ORF">HFP15_26220</name>
</gene>
<dbReference type="EMBL" id="JAAXLS010000022">
    <property type="protein sequence ID" value="NKQ56379.1"/>
    <property type="molecule type" value="Genomic_DNA"/>
</dbReference>
<comment type="caution">
    <text evidence="2">The sequence shown here is derived from an EMBL/GenBank/DDBJ whole genome shotgun (WGS) entry which is preliminary data.</text>
</comment>
<accession>A0ABX1JBW5</accession>
<sequence>MNWDASGITSFVVVVAVLGWLCWAGLYPVLFRLFLLPSIGRRRGWRARGSLVPSESYDDLPGDGSQGWDTPLPGMVCEFVGTYNGRPVHGVEVSITHWRRRIPGHTPRKYHRYYTVLTVATSDRPFANFNAGRRGAVVNGDPMAFYPDFVEWARNRRLHDSKHVLQEDHGMRSISWFGHLTRGRLFRSLDRLTQDPR</sequence>
<evidence type="ECO:0000313" key="2">
    <source>
        <dbReference type="EMBL" id="NKQ56379.1"/>
    </source>
</evidence>
<protein>
    <submittedName>
        <fullName evidence="2">Uncharacterized protein</fullName>
    </submittedName>
</protein>
<reference evidence="2 3" key="1">
    <citation type="submission" date="2020-04" db="EMBL/GenBank/DDBJ databases">
        <title>Novel species.</title>
        <authorList>
            <person name="Teo W.F.A."/>
            <person name="Lipun K."/>
            <person name="Srisuk N."/>
            <person name="Duangmal K."/>
        </authorList>
    </citation>
    <scope>NUCLEOTIDE SEQUENCE [LARGE SCALE GENOMIC DNA]</scope>
    <source>
        <strain evidence="2 3">K13G38</strain>
    </source>
</reference>
<keyword evidence="1" id="KW-1133">Transmembrane helix</keyword>
<keyword evidence="3" id="KW-1185">Reference proteome</keyword>
<organism evidence="2 3">
    <name type="scientific">Amycolatopsis acididurans</name>
    <dbReference type="NCBI Taxonomy" id="2724524"/>
    <lineage>
        <taxon>Bacteria</taxon>
        <taxon>Bacillati</taxon>
        <taxon>Actinomycetota</taxon>
        <taxon>Actinomycetes</taxon>
        <taxon>Pseudonocardiales</taxon>
        <taxon>Pseudonocardiaceae</taxon>
        <taxon>Amycolatopsis</taxon>
    </lineage>
</organism>
<dbReference type="Proteomes" id="UP000715441">
    <property type="component" value="Unassembled WGS sequence"/>
</dbReference>
<proteinExistence type="predicted"/>
<name>A0ABX1JBW5_9PSEU</name>